<sequence>MLQAAEGLARGHSLGAVTLESAARLSDVSLDEAREAFADDDALRLGLVRFYHAANREVLAFALREVATVDDFVRQAQQAVENYYQIFHNDPDMRDVWTEILTDRRMRALNVEQVTENAGMVHHFLRELLPHVTELELSATVELMIHMTDVAARWAAARDAAKGRAMLHAFCRVIALMADDLLRLEQERAFAGANAALQTASRS</sequence>
<name>A0A317EHQ8_9PROT</name>
<keyword evidence="3" id="KW-1185">Reference proteome</keyword>
<accession>A0A317EHQ8</accession>
<dbReference type="EMBL" id="QGLE01000001">
    <property type="protein sequence ID" value="PWR25864.1"/>
    <property type="molecule type" value="Genomic_DNA"/>
</dbReference>
<comment type="caution">
    <text evidence="2">The sequence shown here is derived from an EMBL/GenBank/DDBJ whole genome shotgun (WGS) entry which is preliminary data.</text>
</comment>
<proteinExistence type="predicted"/>
<gene>
    <name evidence="2" type="ORF">DKG74_02620</name>
</gene>
<dbReference type="Gene3D" id="1.10.357.10">
    <property type="entry name" value="Tetracycline Repressor, domain 2"/>
    <property type="match status" value="1"/>
</dbReference>
<organism evidence="2 3">
    <name type="scientific">Zavarzinia aquatilis</name>
    <dbReference type="NCBI Taxonomy" id="2211142"/>
    <lineage>
        <taxon>Bacteria</taxon>
        <taxon>Pseudomonadati</taxon>
        <taxon>Pseudomonadota</taxon>
        <taxon>Alphaproteobacteria</taxon>
        <taxon>Rhodospirillales</taxon>
        <taxon>Zavarziniaceae</taxon>
        <taxon>Zavarzinia</taxon>
    </lineage>
</organism>
<dbReference type="AlphaFoldDB" id="A0A317EHQ8"/>
<protein>
    <recommendedName>
        <fullName evidence="1">Tetracyclin repressor SCO1712-like C-terminal domain-containing protein</fullName>
    </recommendedName>
</protein>
<dbReference type="InterPro" id="IPR041674">
    <property type="entry name" value="TetR_C_22"/>
</dbReference>
<feature type="domain" description="Tetracyclin repressor SCO1712-like C-terminal" evidence="1">
    <location>
        <begin position="77"/>
        <end position="174"/>
    </location>
</feature>
<dbReference type="Pfam" id="PF17928">
    <property type="entry name" value="TetR_C_22"/>
    <property type="match status" value="1"/>
</dbReference>
<evidence type="ECO:0000313" key="3">
    <source>
        <dbReference type="Proteomes" id="UP000245461"/>
    </source>
</evidence>
<reference evidence="2 3" key="1">
    <citation type="submission" date="2018-05" db="EMBL/GenBank/DDBJ databases">
        <title>Zavarzinia sp. HR-AS.</title>
        <authorList>
            <person name="Lee Y."/>
            <person name="Jeon C.O."/>
        </authorList>
    </citation>
    <scope>NUCLEOTIDE SEQUENCE [LARGE SCALE GENOMIC DNA]</scope>
    <source>
        <strain evidence="2 3">HR-AS</strain>
    </source>
</reference>
<evidence type="ECO:0000313" key="2">
    <source>
        <dbReference type="EMBL" id="PWR25864.1"/>
    </source>
</evidence>
<evidence type="ECO:0000259" key="1">
    <source>
        <dbReference type="Pfam" id="PF17928"/>
    </source>
</evidence>
<dbReference type="Proteomes" id="UP000245461">
    <property type="component" value="Unassembled WGS sequence"/>
</dbReference>